<feature type="active site" description="Cysteine persulfide intermediate" evidence="3">
    <location>
        <position position="118"/>
    </location>
</feature>
<dbReference type="GO" id="GO:0006777">
    <property type="term" value="P:Mo-molybdopterin cofactor biosynthetic process"/>
    <property type="evidence" value="ECO:0007669"/>
    <property type="project" value="UniProtKB-UniRule"/>
</dbReference>
<dbReference type="STRING" id="993070.AS031_09160"/>
<evidence type="ECO:0000313" key="4">
    <source>
        <dbReference type="EMBL" id="KSU76759.1"/>
    </source>
</evidence>
<dbReference type="NCBIfam" id="TIGR00129">
    <property type="entry name" value="fdhD_narQ"/>
    <property type="match status" value="1"/>
</dbReference>
<dbReference type="PIRSF" id="PIRSF015626">
    <property type="entry name" value="FdhD"/>
    <property type="match status" value="1"/>
</dbReference>
<dbReference type="PANTHER" id="PTHR30592">
    <property type="entry name" value="FORMATE DEHYDROGENASE"/>
    <property type="match status" value="1"/>
</dbReference>
<dbReference type="GO" id="GO:0097163">
    <property type="term" value="F:sulfur carrier activity"/>
    <property type="evidence" value="ECO:0007669"/>
    <property type="project" value="UniProtKB-UniRule"/>
</dbReference>
<dbReference type="EMBL" id="LNQM01000003">
    <property type="protein sequence ID" value="KSU76759.1"/>
    <property type="molecule type" value="Genomic_DNA"/>
</dbReference>
<dbReference type="SUPFAM" id="SSF53927">
    <property type="entry name" value="Cytidine deaminase-like"/>
    <property type="match status" value="1"/>
</dbReference>
<comment type="caution">
    <text evidence="4">The sequence shown here is derived from an EMBL/GenBank/DDBJ whole genome shotgun (WGS) entry which is preliminary data.</text>
</comment>
<organism evidence="4 5">
    <name type="scientific">Pseudarthrobacter enclensis</name>
    <dbReference type="NCBI Taxonomy" id="993070"/>
    <lineage>
        <taxon>Bacteria</taxon>
        <taxon>Bacillati</taxon>
        <taxon>Actinomycetota</taxon>
        <taxon>Actinomycetes</taxon>
        <taxon>Micrococcales</taxon>
        <taxon>Micrococcaceae</taxon>
        <taxon>Pseudarthrobacter</taxon>
    </lineage>
</organism>
<evidence type="ECO:0000256" key="1">
    <source>
        <dbReference type="ARBA" id="ARBA00022490"/>
    </source>
</evidence>
<name>A0A0V8IPT0_9MICC</name>
<sequence>MARMTQRRKIHRFRLDGSGTELPVRFKEDVIAAEEPLEIRLGGRSFAVTMRTPGDDFDLVAGFLVSEGVIRDQSELVSLRFCAGGPGEEQTFNVVDAQLRPDVRPPDTMRHVYTSSSCGICGTESIEAVRKTQHFDPSADPLTVPVDVVAGLPDRLREAQAVFEKTGGVHAAGLFRVDAGEPELLCLREDVGRHNAVDKVVGWALRQGLLPLRGTVLQVSGRASFELVQKAALAGIPVLSAVSAPSSLAIDLATETGVALVGFNRGDTLNVYAGRNRLDRPAVTEARLRVGAGQ</sequence>
<dbReference type="PANTHER" id="PTHR30592:SF1">
    <property type="entry name" value="SULFUR CARRIER PROTEIN FDHD"/>
    <property type="match status" value="1"/>
</dbReference>
<evidence type="ECO:0000256" key="3">
    <source>
        <dbReference type="HAMAP-Rule" id="MF_00187"/>
    </source>
</evidence>
<dbReference type="HAMAP" id="MF_00187">
    <property type="entry name" value="FdhD"/>
    <property type="match status" value="1"/>
</dbReference>
<dbReference type="NCBIfam" id="NF001943">
    <property type="entry name" value="PRK00724.1-2"/>
    <property type="match status" value="1"/>
</dbReference>
<gene>
    <name evidence="3" type="primary">fdhD</name>
    <name evidence="4" type="ORF">AS031_09160</name>
</gene>
<evidence type="ECO:0000256" key="2">
    <source>
        <dbReference type="ARBA" id="ARBA00023150"/>
    </source>
</evidence>
<comment type="similarity">
    <text evidence="3">Belongs to the FdhD family.</text>
</comment>
<keyword evidence="1 3" id="KW-0963">Cytoplasm</keyword>
<dbReference type="InterPro" id="IPR016193">
    <property type="entry name" value="Cytidine_deaminase-like"/>
</dbReference>
<dbReference type="Proteomes" id="UP000053199">
    <property type="component" value="Unassembled WGS sequence"/>
</dbReference>
<dbReference type="AlphaFoldDB" id="A0A0V8IPT0"/>
<comment type="subcellular location">
    <subcellularLocation>
        <location evidence="3">Cytoplasm</location>
    </subcellularLocation>
</comment>
<dbReference type="GO" id="GO:0005737">
    <property type="term" value="C:cytoplasm"/>
    <property type="evidence" value="ECO:0007669"/>
    <property type="project" value="UniProtKB-SubCell"/>
</dbReference>
<dbReference type="OrthoDB" id="3197277at2"/>
<dbReference type="GO" id="GO:0016783">
    <property type="term" value="F:sulfurtransferase activity"/>
    <property type="evidence" value="ECO:0007669"/>
    <property type="project" value="InterPro"/>
</dbReference>
<keyword evidence="2 3" id="KW-0501">Molybdenum cofactor biosynthesis</keyword>
<reference evidence="4 5" key="1">
    <citation type="journal article" date="2014" name="Arch. Microbiol.">
        <title>Arthrobacter enclensis sp. nov., isolated from sediment sample.</title>
        <authorList>
            <person name="Dastager S.G."/>
            <person name="Liu Q."/>
            <person name="Tang S.K."/>
            <person name="Krishnamurthi S."/>
            <person name="Lee J.C."/>
            <person name="Li W.J."/>
        </authorList>
    </citation>
    <scope>NUCLEOTIDE SEQUENCE [LARGE SCALE GENOMIC DNA]</scope>
    <source>
        <strain evidence="4 5">NIO-1008</strain>
    </source>
</reference>
<comment type="caution">
    <text evidence="3">Lacks conserved residue(s) required for the propagation of feature annotation.</text>
</comment>
<proteinExistence type="inferred from homology"/>
<dbReference type="Gene3D" id="3.40.140.10">
    <property type="entry name" value="Cytidine Deaminase, domain 2"/>
    <property type="match status" value="1"/>
</dbReference>
<protein>
    <recommendedName>
        <fullName evidence="3">Sulfur carrier protein FdhD</fullName>
    </recommendedName>
</protein>
<dbReference type="RefSeq" id="WP_058267830.1">
    <property type="nucleotide sequence ID" value="NZ_FMAZ01000003.1"/>
</dbReference>
<evidence type="ECO:0000313" key="5">
    <source>
        <dbReference type="Proteomes" id="UP000053199"/>
    </source>
</evidence>
<dbReference type="Pfam" id="PF02634">
    <property type="entry name" value="FdhD-NarQ"/>
    <property type="match status" value="1"/>
</dbReference>
<accession>A0A0V8IPT0</accession>
<dbReference type="Gene3D" id="3.10.20.10">
    <property type="match status" value="1"/>
</dbReference>
<dbReference type="InterPro" id="IPR003786">
    <property type="entry name" value="FdhD"/>
</dbReference>
<comment type="function">
    <text evidence="3">Required for formate dehydrogenase (FDH) activity. Acts as a sulfur carrier protein that transfers sulfur from IscS to the molybdenum cofactor prior to its insertion into FDH.</text>
</comment>
<keyword evidence="5" id="KW-1185">Reference proteome</keyword>